<feature type="transmembrane region" description="Helical" evidence="2">
    <location>
        <begin position="307"/>
        <end position="326"/>
    </location>
</feature>
<feature type="transmembrane region" description="Helical" evidence="2">
    <location>
        <begin position="60"/>
        <end position="79"/>
    </location>
</feature>
<keyword evidence="2" id="KW-1133">Transmembrane helix</keyword>
<dbReference type="PANTHER" id="PTHR34821">
    <property type="entry name" value="INNER MEMBRANE PROTEIN YDCZ"/>
    <property type="match status" value="1"/>
</dbReference>
<feature type="transmembrane region" description="Helical" evidence="2">
    <location>
        <begin position="30"/>
        <end position="48"/>
    </location>
</feature>
<reference evidence="3" key="1">
    <citation type="submission" date="2022-06" db="EMBL/GenBank/DDBJ databases">
        <title>Ornithinimicrobium HY1793.</title>
        <authorList>
            <person name="Huang Y."/>
        </authorList>
    </citation>
    <scope>NUCLEOTIDE SEQUENCE</scope>
    <source>
        <strain evidence="3">HY1793</strain>
    </source>
</reference>
<feature type="transmembrane region" description="Helical" evidence="2">
    <location>
        <begin position="100"/>
        <end position="119"/>
    </location>
</feature>
<accession>A0ABY4YRJ8</accession>
<feature type="transmembrane region" description="Helical" evidence="2">
    <location>
        <begin position="155"/>
        <end position="178"/>
    </location>
</feature>
<gene>
    <name evidence="3" type="ORF">NF556_14320</name>
</gene>
<feature type="region of interest" description="Disordered" evidence="1">
    <location>
        <begin position="1"/>
        <end position="21"/>
    </location>
</feature>
<name>A0ABY4YRJ8_9MICO</name>
<feature type="transmembrane region" description="Helical" evidence="2">
    <location>
        <begin position="184"/>
        <end position="201"/>
    </location>
</feature>
<dbReference type="EMBL" id="CP099489">
    <property type="protein sequence ID" value="USQ78792.1"/>
    <property type="molecule type" value="Genomic_DNA"/>
</dbReference>
<keyword evidence="2" id="KW-0812">Transmembrane</keyword>
<feature type="transmembrane region" description="Helical" evidence="2">
    <location>
        <begin position="125"/>
        <end position="143"/>
    </location>
</feature>
<evidence type="ECO:0000256" key="1">
    <source>
        <dbReference type="SAM" id="MobiDB-lite"/>
    </source>
</evidence>
<organism evidence="3 4">
    <name type="scientific">Ornithinimicrobium faecis</name>
    <dbReference type="NCBI Taxonomy" id="2934158"/>
    <lineage>
        <taxon>Bacteria</taxon>
        <taxon>Bacillati</taxon>
        <taxon>Actinomycetota</taxon>
        <taxon>Actinomycetes</taxon>
        <taxon>Micrococcales</taxon>
        <taxon>Ornithinimicrobiaceae</taxon>
        <taxon>Ornithinimicrobium</taxon>
    </lineage>
</organism>
<feature type="transmembrane region" description="Helical" evidence="2">
    <location>
        <begin position="221"/>
        <end position="240"/>
    </location>
</feature>
<feature type="transmembrane region" description="Helical" evidence="2">
    <location>
        <begin position="277"/>
        <end position="295"/>
    </location>
</feature>
<keyword evidence="2" id="KW-0472">Membrane</keyword>
<sequence length="338" mass="35032">MPTDVPVPPGGEALAASAPRARRRPGDQTLALIAAFVCGVLLAVQSRINGDLGTFLPAMTAAWASFFIGLGFISLLWVTPRFRAGASAVWRAVRRGHLPAWQLCGGAIGGLLVAMQTYAVPRVGVATFLIAIIGGQTVNALLVDRLPLGPAAPQLITPARLAAAALAVVGVAVAVTPGMRGSDFVWLPVVGAFLVGMGSAVQQATNARITQVAGQSTVTTFINFGTGSLLLLLIGGWTVLPQGWPDLTGVPWWAWTGGVLGVFFIVLAAWAVMHSGVLLFALITITSQLGTGLVLDLTEPSTRDRVGTQMLLGVGLTLVAAVWAALARARARRGSRVP</sequence>
<dbReference type="RefSeq" id="WP_252591587.1">
    <property type="nucleotide sequence ID" value="NZ_CP099489.1"/>
</dbReference>
<evidence type="ECO:0000256" key="2">
    <source>
        <dbReference type="SAM" id="Phobius"/>
    </source>
</evidence>
<keyword evidence="4" id="KW-1185">Reference proteome</keyword>
<evidence type="ECO:0000313" key="4">
    <source>
        <dbReference type="Proteomes" id="UP001056455"/>
    </source>
</evidence>
<evidence type="ECO:0000313" key="3">
    <source>
        <dbReference type="EMBL" id="USQ78792.1"/>
    </source>
</evidence>
<dbReference type="PANTHER" id="PTHR34821:SF2">
    <property type="entry name" value="INNER MEMBRANE PROTEIN YDCZ"/>
    <property type="match status" value="1"/>
</dbReference>
<dbReference type="Pfam" id="PF04657">
    <property type="entry name" value="DMT_YdcZ"/>
    <property type="match status" value="2"/>
</dbReference>
<dbReference type="Proteomes" id="UP001056455">
    <property type="component" value="Chromosome"/>
</dbReference>
<feature type="transmembrane region" description="Helical" evidence="2">
    <location>
        <begin position="252"/>
        <end position="270"/>
    </location>
</feature>
<dbReference type="InterPro" id="IPR006750">
    <property type="entry name" value="YdcZ"/>
</dbReference>
<protein>
    <submittedName>
        <fullName evidence="3">DMT family transporter</fullName>
    </submittedName>
</protein>
<proteinExistence type="predicted"/>